<dbReference type="InterPro" id="IPR036167">
    <property type="entry name" value="tRNA_intron_Endo_cat-like_sf"/>
</dbReference>
<evidence type="ECO:0000256" key="2">
    <source>
        <dbReference type="ARBA" id="ARBA00022694"/>
    </source>
</evidence>
<feature type="domain" description="tRNA-splicing endonuclease subunit Sen15" evidence="4">
    <location>
        <begin position="32"/>
        <end position="128"/>
    </location>
</feature>
<dbReference type="Pfam" id="PF09631">
    <property type="entry name" value="Sen15"/>
    <property type="match status" value="1"/>
</dbReference>
<evidence type="ECO:0000256" key="3">
    <source>
        <dbReference type="SAM" id="MobiDB-lite"/>
    </source>
</evidence>
<dbReference type="EMBL" id="JAZGQO010000011">
    <property type="protein sequence ID" value="KAK6174789.1"/>
    <property type="molecule type" value="Genomic_DNA"/>
</dbReference>
<keyword evidence="6" id="KW-1185">Reference proteome</keyword>
<dbReference type="GO" id="GO:0003676">
    <property type="term" value="F:nucleic acid binding"/>
    <property type="evidence" value="ECO:0007669"/>
    <property type="project" value="InterPro"/>
</dbReference>
<dbReference type="Proteomes" id="UP001347796">
    <property type="component" value="Unassembled WGS sequence"/>
</dbReference>
<evidence type="ECO:0000259" key="4">
    <source>
        <dbReference type="Pfam" id="PF09631"/>
    </source>
</evidence>
<accession>A0AAN8JEX4</accession>
<dbReference type="PANTHER" id="PTHR28582:SF1">
    <property type="entry name" value="TRNA-SPLICING ENDONUCLEASE SUBUNIT SEN15"/>
    <property type="match status" value="1"/>
</dbReference>
<dbReference type="GO" id="GO:0006388">
    <property type="term" value="P:tRNA splicing, via endonucleolytic cleavage and ligation"/>
    <property type="evidence" value="ECO:0007669"/>
    <property type="project" value="InterPro"/>
</dbReference>
<evidence type="ECO:0000313" key="5">
    <source>
        <dbReference type="EMBL" id="KAK6174789.1"/>
    </source>
</evidence>
<evidence type="ECO:0000256" key="1">
    <source>
        <dbReference type="ARBA" id="ARBA00006091"/>
    </source>
</evidence>
<feature type="compositionally biased region" description="Basic and acidic residues" evidence="3">
    <location>
        <begin position="130"/>
        <end position="150"/>
    </location>
</feature>
<proteinExistence type="inferred from homology"/>
<sequence length="167" mass="19648">MAVYPELRDHPKYIEAISWCPENEDQVMMAIQVFLDLCEVRGWFDVRTHHCREMNLVFLSGRSTNKSPTELILPTDIYSQISPADMKKYFSAIKLENIETNCLTLAVYNVDSTIVYYKMFSGLVPPENPKISEQKRRDKFENFQRSRNDLSKYIQQFTDERQTHGHS</sequence>
<feature type="region of interest" description="Disordered" evidence="3">
    <location>
        <begin position="128"/>
        <end position="152"/>
    </location>
</feature>
<protein>
    <recommendedName>
        <fullName evidence="4">tRNA-splicing endonuclease subunit Sen15 domain-containing protein</fullName>
    </recommendedName>
</protein>
<keyword evidence="2" id="KW-0819">tRNA processing</keyword>
<organism evidence="5 6">
    <name type="scientific">Patella caerulea</name>
    <name type="common">Rayed Mediterranean limpet</name>
    <dbReference type="NCBI Taxonomy" id="87958"/>
    <lineage>
        <taxon>Eukaryota</taxon>
        <taxon>Metazoa</taxon>
        <taxon>Spiralia</taxon>
        <taxon>Lophotrochozoa</taxon>
        <taxon>Mollusca</taxon>
        <taxon>Gastropoda</taxon>
        <taxon>Patellogastropoda</taxon>
        <taxon>Patelloidea</taxon>
        <taxon>Patellidae</taxon>
        <taxon>Patella</taxon>
    </lineage>
</organism>
<name>A0AAN8JEX4_PATCE</name>
<comment type="similarity">
    <text evidence="1">Belongs to the SEN15 family.</text>
</comment>
<reference evidence="5 6" key="1">
    <citation type="submission" date="2024-01" db="EMBL/GenBank/DDBJ databases">
        <title>The genome of the rayed Mediterranean limpet Patella caerulea (Linnaeus, 1758).</title>
        <authorList>
            <person name="Anh-Thu Weber A."/>
            <person name="Halstead-Nussloch G."/>
        </authorList>
    </citation>
    <scope>NUCLEOTIDE SEQUENCE [LARGE SCALE GENOMIC DNA]</scope>
    <source>
        <strain evidence="5">AATW-2023a</strain>
        <tissue evidence="5">Whole specimen</tissue>
    </source>
</reference>
<dbReference type="AlphaFoldDB" id="A0AAN8JEX4"/>
<dbReference type="Gene3D" id="3.40.1350.10">
    <property type="match status" value="1"/>
</dbReference>
<dbReference type="PANTHER" id="PTHR28582">
    <property type="entry name" value="TRNA-SPLICING ENDONUCLEASE SUBUNIT SEN15"/>
    <property type="match status" value="1"/>
</dbReference>
<dbReference type="SUPFAM" id="SSF53032">
    <property type="entry name" value="tRNA-intron endonuclease catalytic domain-like"/>
    <property type="match status" value="1"/>
</dbReference>
<evidence type="ECO:0000313" key="6">
    <source>
        <dbReference type="Proteomes" id="UP001347796"/>
    </source>
</evidence>
<dbReference type="InterPro" id="IPR018593">
    <property type="entry name" value="tRNA-endonuc_su_Sen15"/>
</dbReference>
<dbReference type="GO" id="GO:0005634">
    <property type="term" value="C:nucleus"/>
    <property type="evidence" value="ECO:0007669"/>
    <property type="project" value="UniProtKB-ARBA"/>
</dbReference>
<comment type="caution">
    <text evidence="5">The sequence shown here is derived from an EMBL/GenBank/DDBJ whole genome shotgun (WGS) entry which is preliminary data.</text>
</comment>
<gene>
    <name evidence="5" type="ORF">SNE40_018002</name>
</gene>
<dbReference type="InterPro" id="IPR011856">
    <property type="entry name" value="tRNA_endonuc-like_dom_sf"/>
</dbReference>